<reference evidence="2" key="1">
    <citation type="thesis" date="2021" institute="BYU ScholarsArchive" country="Provo, UT, USA">
        <title>Applications of and Algorithms for Genome Assembly and Genomic Analyses with an Emphasis on Marine Teleosts.</title>
        <authorList>
            <person name="Pickett B.D."/>
        </authorList>
    </citation>
    <scope>NUCLEOTIDE SEQUENCE</scope>
    <source>
        <strain evidence="2">HI-2016</strain>
    </source>
</reference>
<dbReference type="EMBL" id="JAFBMS010000004">
    <property type="protein sequence ID" value="KAG9352910.1"/>
    <property type="molecule type" value="Genomic_DNA"/>
</dbReference>
<dbReference type="Proteomes" id="UP000824540">
    <property type="component" value="Unassembled WGS sequence"/>
</dbReference>
<keyword evidence="3" id="KW-1185">Reference proteome</keyword>
<name>A0A8T2PKZ5_9TELE</name>
<dbReference type="AlphaFoldDB" id="A0A8T2PKZ5"/>
<evidence type="ECO:0000313" key="3">
    <source>
        <dbReference type="Proteomes" id="UP000824540"/>
    </source>
</evidence>
<feature type="transmembrane region" description="Helical" evidence="1">
    <location>
        <begin position="20"/>
        <end position="45"/>
    </location>
</feature>
<sequence>MKDEEGYWTNPPIDSSTVSVAASVALISILINLGWALGCTIPVLCPGRGQAQSWLLVPCANKTTLPAESWLETGSILHCWHLPLCLRHIEVTNGNEVKVTSRSHDFCSLPLTGS</sequence>
<proteinExistence type="predicted"/>
<keyword evidence="1" id="KW-0472">Membrane</keyword>
<comment type="caution">
    <text evidence="2">The sequence shown here is derived from an EMBL/GenBank/DDBJ whole genome shotgun (WGS) entry which is preliminary data.</text>
</comment>
<evidence type="ECO:0000256" key="1">
    <source>
        <dbReference type="SAM" id="Phobius"/>
    </source>
</evidence>
<accession>A0A8T2PKZ5</accession>
<organism evidence="2 3">
    <name type="scientific">Albula glossodonta</name>
    <name type="common">roundjaw bonefish</name>
    <dbReference type="NCBI Taxonomy" id="121402"/>
    <lineage>
        <taxon>Eukaryota</taxon>
        <taxon>Metazoa</taxon>
        <taxon>Chordata</taxon>
        <taxon>Craniata</taxon>
        <taxon>Vertebrata</taxon>
        <taxon>Euteleostomi</taxon>
        <taxon>Actinopterygii</taxon>
        <taxon>Neopterygii</taxon>
        <taxon>Teleostei</taxon>
        <taxon>Albuliformes</taxon>
        <taxon>Albulidae</taxon>
        <taxon>Albula</taxon>
    </lineage>
</organism>
<keyword evidence="1" id="KW-1133">Transmembrane helix</keyword>
<evidence type="ECO:0000313" key="2">
    <source>
        <dbReference type="EMBL" id="KAG9352910.1"/>
    </source>
</evidence>
<keyword evidence="1" id="KW-0812">Transmembrane</keyword>
<gene>
    <name evidence="2" type="ORF">JZ751_017486</name>
</gene>
<protein>
    <submittedName>
        <fullName evidence="2">Uncharacterized protein</fullName>
    </submittedName>
</protein>